<keyword evidence="1" id="KW-0732">Signal</keyword>
<proteinExistence type="predicted"/>
<gene>
    <name evidence="2" type="ORF">SAMN05192557_1847</name>
</gene>
<dbReference type="AlphaFoldDB" id="A0A662Z5B8"/>
<organism evidence="2 3">
    <name type="scientific">Aliicoccus persicus</name>
    <dbReference type="NCBI Taxonomy" id="930138"/>
    <lineage>
        <taxon>Bacteria</taxon>
        <taxon>Bacillati</taxon>
        <taxon>Bacillota</taxon>
        <taxon>Bacilli</taxon>
        <taxon>Bacillales</taxon>
        <taxon>Staphylococcaceae</taxon>
        <taxon>Aliicoccus</taxon>
    </lineage>
</organism>
<accession>A0A662Z5B8</accession>
<name>A0A662Z5B8_9STAP</name>
<dbReference type="RefSeq" id="WP_091476178.1">
    <property type="nucleotide sequence ID" value="NZ_FOIT01000006.1"/>
</dbReference>
<reference evidence="2 3" key="1">
    <citation type="submission" date="2016-10" db="EMBL/GenBank/DDBJ databases">
        <authorList>
            <person name="Varghese N."/>
            <person name="Submissions S."/>
        </authorList>
    </citation>
    <scope>NUCLEOTIDE SEQUENCE [LARGE SCALE GENOMIC DNA]</scope>
    <source>
        <strain evidence="2 3">IBRC-M10081</strain>
    </source>
</reference>
<keyword evidence="3" id="KW-1185">Reference proteome</keyword>
<dbReference type="EMBL" id="FOIT01000006">
    <property type="protein sequence ID" value="SEW15101.1"/>
    <property type="molecule type" value="Genomic_DNA"/>
</dbReference>
<evidence type="ECO:0000256" key="1">
    <source>
        <dbReference type="SAM" id="SignalP"/>
    </source>
</evidence>
<dbReference type="Proteomes" id="UP000243605">
    <property type="component" value="Unassembled WGS sequence"/>
</dbReference>
<evidence type="ECO:0000313" key="3">
    <source>
        <dbReference type="Proteomes" id="UP000243605"/>
    </source>
</evidence>
<feature type="signal peptide" evidence="1">
    <location>
        <begin position="1"/>
        <end position="23"/>
    </location>
</feature>
<feature type="chain" id="PRO_5024884236" evidence="1">
    <location>
        <begin position="24"/>
        <end position="95"/>
    </location>
</feature>
<protein>
    <submittedName>
        <fullName evidence="2">Uncharacterized protein</fullName>
    </submittedName>
</protein>
<evidence type="ECO:0000313" key="2">
    <source>
        <dbReference type="EMBL" id="SEW15101.1"/>
    </source>
</evidence>
<sequence length="95" mass="11109">MKKYIMILSIMLSSIFFTNQTNAEVVYIDAHELGHTLIELEEQVTITVEDHEVDIVAYEIIVTRLKRVERNAFYEFESPPETIDQRVLETFISAE</sequence>